<keyword evidence="1" id="KW-0812">Transmembrane</keyword>
<feature type="transmembrane region" description="Helical" evidence="1">
    <location>
        <begin position="146"/>
        <end position="166"/>
    </location>
</feature>
<sequence length="194" mass="20821">MLNRGGRVMLWRWRRNPLRRCSDVVEAWLGVVAAAMLLLAAPAVAFAVAAVAENALLDQAQGLRPVAARLVKDVPVTLSRFAGEAGDNRVSASVRWTTSTGSSRSGTASVEAGSEAGTLTEVWLDEADRVHPAPLTPAEARSQGTALGVAAAASVCVLVLGGWWVARVRLDVRRRAQWDRAWAEFDAHRGHRHA</sequence>
<name>A0A505D684_9ACTN</name>
<keyword evidence="1" id="KW-0472">Membrane</keyword>
<dbReference type="PANTHER" id="PTHR42305:SF1">
    <property type="entry name" value="MEMBRANE PROTEIN RV1733C-RELATED"/>
    <property type="match status" value="1"/>
</dbReference>
<dbReference type="EMBL" id="VCHX02000183">
    <property type="protein sequence ID" value="TPQ17752.1"/>
    <property type="molecule type" value="Genomic_DNA"/>
</dbReference>
<proteinExistence type="predicted"/>
<dbReference type="PANTHER" id="PTHR42305">
    <property type="entry name" value="MEMBRANE PROTEIN RV1733C-RELATED"/>
    <property type="match status" value="1"/>
</dbReference>
<evidence type="ECO:0008006" key="4">
    <source>
        <dbReference type="Google" id="ProtNLM"/>
    </source>
</evidence>
<organism evidence="2 3">
    <name type="scientific">Streptomyces sporangiiformans</name>
    <dbReference type="NCBI Taxonomy" id="2315329"/>
    <lineage>
        <taxon>Bacteria</taxon>
        <taxon>Bacillati</taxon>
        <taxon>Actinomycetota</taxon>
        <taxon>Actinomycetes</taxon>
        <taxon>Kitasatosporales</taxon>
        <taxon>Streptomycetaceae</taxon>
        <taxon>Streptomyces</taxon>
    </lineage>
</organism>
<protein>
    <recommendedName>
        <fullName evidence="4">Transmembrane protein</fullName>
    </recommendedName>
</protein>
<evidence type="ECO:0000313" key="2">
    <source>
        <dbReference type="EMBL" id="TPQ17752.1"/>
    </source>
</evidence>
<keyword evidence="1" id="KW-1133">Transmembrane helix</keyword>
<evidence type="ECO:0000313" key="3">
    <source>
        <dbReference type="Proteomes" id="UP000317378"/>
    </source>
</evidence>
<evidence type="ECO:0000256" key="1">
    <source>
        <dbReference type="SAM" id="Phobius"/>
    </source>
</evidence>
<gene>
    <name evidence="2" type="ORF">FGD71_034350</name>
</gene>
<dbReference type="OrthoDB" id="4213157at2"/>
<reference evidence="2 3" key="1">
    <citation type="submission" date="2019-06" db="EMBL/GenBank/DDBJ databases">
        <title>Streptomyces sporangiiformans sp. nov., a novel actinomycete isolated from soil in Mount Song.</title>
        <authorList>
            <person name="Han L."/>
        </authorList>
    </citation>
    <scope>NUCLEOTIDE SEQUENCE [LARGE SCALE GENOMIC DNA]</scope>
    <source>
        <strain evidence="2 3">NEAU-SSA 1</strain>
    </source>
</reference>
<comment type="caution">
    <text evidence="2">The sequence shown here is derived from an EMBL/GenBank/DDBJ whole genome shotgun (WGS) entry which is preliminary data.</text>
</comment>
<dbReference type="RefSeq" id="WP_119104492.1">
    <property type="nucleotide sequence ID" value="NZ_QXMJ01000183.1"/>
</dbReference>
<dbReference type="InterPro" id="IPR039708">
    <property type="entry name" value="MT1774/Rv1733c-like"/>
</dbReference>
<dbReference type="AlphaFoldDB" id="A0A505D684"/>
<accession>A0A505D684</accession>
<dbReference type="Proteomes" id="UP000317378">
    <property type="component" value="Unassembled WGS sequence"/>
</dbReference>
<keyword evidence="3" id="KW-1185">Reference proteome</keyword>